<dbReference type="Pfam" id="PF02706">
    <property type="entry name" value="Wzz"/>
    <property type="match status" value="1"/>
</dbReference>
<dbReference type="Proteomes" id="UP001302429">
    <property type="component" value="Chromosome"/>
</dbReference>
<feature type="domain" description="Polysaccharide chain length determinant N-terminal" evidence="8">
    <location>
        <begin position="13"/>
        <end position="92"/>
    </location>
</feature>
<proteinExistence type="predicted"/>
<dbReference type="NCBIfam" id="TIGR03007">
    <property type="entry name" value="pepcterm_ChnLen"/>
    <property type="match status" value="1"/>
</dbReference>
<protein>
    <submittedName>
        <fullName evidence="9">Wzz/FepE/Etk N-terminal domain-containing protein</fullName>
    </submittedName>
</protein>
<name>A0AA97F5M7_9SPHN</name>
<dbReference type="PANTHER" id="PTHR32309:SF13">
    <property type="entry name" value="FERRIC ENTEROBACTIN TRANSPORT PROTEIN FEPE"/>
    <property type="match status" value="1"/>
</dbReference>
<feature type="coiled-coil region" evidence="6">
    <location>
        <begin position="332"/>
        <end position="390"/>
    </location>
</feature>
<keyword evidence="2" id="KW-1003">Cell membrane</keyword>
<evidence type="ECO:0000256" key="5">
    <source>
        <dbReference type="ARBA" id="ARBA00023136"/>
    </source>
</evidence>
<dbReference type="AlphaFoldDB" id="A0AA97F5M7"/>
<dbReference type="PANTHER" id="PTHR32309">
    <property type="entry name" value="TYROSINE-PROTEIN KINASE"/>
    <property type="match status" value="1"/>
</dbReference>
<evidence type="ECO:0000259" key="8">
    <source>
        <dbReference type="Pfam" id="PF02706"/>
    </source>
</evidence>
<dbReference type="InterPro" id="IPR003856">
    <property type="entry name" value="LPS_length_determ_N"/>
</dbReference>
<evidence type="ECO:0000256" key="1">
    <source>
        <dbReference type="ARBA" id="ARBA00004651"/>
    </source>
</evidence>
<gene>
    <name evidence="9" type="ORF">RB602_07825</name>
</gene>
<keyword evidence="3 7" id="KW-0812">Transmembrane</keyword>
<keyword evidence="4 7" id="KW-1133">Transmembrane helix</keyword>
<evidence type="ECO:0000256" key="3">
    <source>
        <dbReference type="ARBA" id="ARBA00022692"/>
    </source>
</evidence>
<feature type="transmembrane region" description="Helical" evidence="7">
    <location>
        <begin position="421"/>
        <end position="440"/>
    </location>
</feature>
<feature type="transmembrane region" description="Helical" evidence="7">
    <location>
        <begin position="20"/>
        <end position="40"/>
    </location>
</feature>
<feature type="coiled-coil region" evidence="6">
    <location>
        <begin position="173"/>
        <end position="235"/>
    </location>
</feature>
<accession>A0AA97F5M7</accession>
<evidence type="ECO:0000256" key="6">
    <source>
        <dbReference type="SAM" id="Coils"/>
    </source>
</evidence>
<feature type="transmembrane region" description="Helical" evidence="7">
    <location>
        <begin position="484"/>
        <end position="505"/>
    </location>
</feature>
<keyword evidence="6" id="KW-0175">Coiled coil</keyword>
<organism evidence="9 10">
    <name type="scientific">Alterisphingorhabdus coralli</name>
    <dbReference type="NCBI Taxonomy" id="3071408"/>
    <lineage>
        <taxon>Bacteria</taxon>
        <taxon>Pseudomonadati</taxon>
        <taxon>Pseudomonadota</taxon>
        <taxon>Alphaproteobacteria</taxon>
        <taxon>Sphingomonadales</taxon>
        <taxon>Sphingomonadaceae</taxon>
        <taxon>Alterisphingorhabdus (ex Yan et al. 2024)</taxon>
    </lineage>
</organism>
<dbReference type="RefSeq" id="WP_317080003.1">
    <property type="nucleotide sequence ID" value="NZ_CP136594.1"/>
</dbReference>
<evidence type="ECO:0000313" key="9">
    <source>
        <dbReference type="EMBL" id="WOE73778.1"/>
    </source>
</evidence>
<dbReference type="GO" id="GO:0004713">
    <property type="term" value="F:protein tyrosine kinase activity"/>
    <property type="evidence" value="ECO:0007669"/>
    <property type="project" value="TreeGrafter"/>
</dbReference>
<dbReference type="GO" id="GO:0005886">
    <property type="term" value="C:plasma membrane"/>
    <property type="evidence" value="ECO:0007669"/>
    <property type="project" value="UniProtKB-SubCell"/>
</dbReference>
<evidence type="ECO:0000256" key="7">
    <source>
        <dbReference type="SAM" id="Phobius"/>
    </source>
</evidence>
<dbReference type="InterPro" id="IPR014345">
    <property type="entry name" value="XrtA_polysacc_chain"/>
</dbReference>
<reference evidence="9 10" key="1">
    <citation type="submission" date="2023-10" db="EMBL/GenBank/DDBJ databases">
        <title>Complete genome sequence of a Sphingomonadaceae bacterium.</title>
        <authorList>
            <person name="Yan C."/>
        </authorList>
    </citation>
    <scope>NUCLEOTIDE SEQUENCE [LARGE SCALE GENOMIC DNA]</scope>
    <source>
        <strain evidence="9 10">SCSIO 66989</strain>
    </source>
</reference>
<dbReference type="InterPro" id="IPR050445">
    <property type="entry name" value="Bact_polysacc_biosynth/exp"/>
</dbReference>
<sequence>MNGLYDEFRIAVHSVWQRRWLALAVAWVLCVLGWLAVAMIPNSYQSRARVLVQMKSILPDQSQNDALERQRQIDQVEQTLTSAVNLEKVIRATDLGQNISSSRQMEGMVGSLRGKIQVVSEEDSFFEITATSSDSSRSDGENAKLAHDIVQKLIDIFIEENLAGGRGETRKSLQFYDDQLALRQKELEQAEARRVAFETENLGLLPGVGSVSQRLENARSELKEIDIQLSSAQSALAAINAQLGGTPATIAAPGVPGSGGTRGLLAQAQSQLTALRSRGLTDSHPDIVALKRRISDLETRAASEPAGSSGVQTPNPAYSSLQSIQAERQANVQALTARKRSLEADLTAMRSKQASEPGVAAEQARINRDYEVLKAQYDRLLEEREELRLRGQVETETDALRFSVPDPPTNPTSPVAPNRPLLLLMVLAAGLAGGVGVAFAHAQINASFSTVGKLEKISGLPVLGSISQTLTNKQRVLRKRKMRWFYGATAGLGMIFGVLLIVEFIQRGSVV</sequence>
<evidence type="ECO:0000313" key="10">
    <source>
        <dbReference type="Proteomes" id="UP001302429"/>
    </source>
</evidence>
<comment type="subcellular location">
    <subcellularLocation>
        <location evidence="1">Cell membrane</location>
        <topology evidence="1">Multi-pass membrane protein</topology>
    </subcellularLocation>
</comment>
<keyword evidence="5 7" id="KW-0472">Membrane</keyword>
<dbReference type="EMBL" id="CP136594">
    <property type="protein sequence ID" value="WOE73778.1"/>
    <property type="molecule type" value="Genomic_DNA"/>
</dbReference>
<keyword evidence="10" id="KW-1185">Reference proteome</keyword>
<evidence type="ECO:0000256" key="2">
    <source>
        <dbReference type="ARBA" id="ARBA00022475"/>
    </source>
</evidence>
<evidence type="ECO:0000256" key="4">
    <source>
        <dbReference type="ARBA" id="ARBA00022989"/>
    </source>
</evidence>
<dbReference type="KEGG" id="acoa:RB602_07825"/>